<dbReference type="GeneID" id="37060517"/>
<keyword evidence="6" id="KW-0440">LIM domain</keyword>
<dbReference type="GO" id="GO:0007165">
    <property type="term" value="P:signal transduction"/>
    <property type="evidence" value="ECO:0007669"/>
    <property type="project" value="InterPro"/>
</dbReference>
<dbReference type="InterPro" id="IPR008936">
    <property type="entry name" value="Rho_GTPase_activation_prot"/>
</dbReference>
<dbReference type="PROSITE" id="PS50238">
    <property type="entry name" value="RHOGAP"/>
    <property type="match status" value="1"/>
</dbReference>
<feature type="compositionally biased region" description="Basic and acidic residues" evidence="8">
    <location>
        <begin position="653"/>
        <end position="664"/>
    </location>
</feature>
<keyword evidence="4 6" id="KW-0862">Zinc</keyword>
<dbReference type="RefSeq" id="XP_025402285.1">
    <property type="nucleotide sequence ID" value="XM_025538280.1"/>
</dbReference>
<dbReference type="GO" id="GO:0046872">
    <property type="term" value="F:metal ion binding"/>
    <property type="evidence" value="ECO:0007669"/>
    <property type="project" value="UniProtKB-KW"/>
</dbReference>
<proteinExistence type="predicted"/>
<dbReference type="VEuPathDB" id="FungiDB:BO70DRAFT_161249"/>
<feature type="region of interest" description="Disordered" evidence="8">
    <location>
        <begin position="603"/>
        <end position="702"/>
    </location>
</feature>
<comment type="subcellular location">
    <subcellularLocation>
        <location evidence="1">Nucleus</location>
    </subcellularLocation>
</comment>
<dbReference type="Pfam" id="PF00620">
    <property type="entry name" value="RhoGAP"/>
    <property type="match status" value="1"/>
</dbReference>
<feature type="domain" description="LIM zinc-binding" evidence="9">
    <location>
        <begin position="189"/>
        <end position="249"/>
    </location>
</feature>
<dbReference type="PROSITE" id="PS50023">
    <property type="entry name" value="LIM_DOMAIN_2"/>
    <property type="match status" value="2"/>
</dbReference>
<name>A0A317WWA8_9EURO</name>
<dbReference type="SUPFAM" id="SSF57716">
    <property type="entry name" value="Glucocorticoid receptor-like (DNA-binding domain)"/>
    <property type="match status" value="2"/>
</dbReference>
<protein>
    <submittedName>
        <fullName evidence="11">Rho-type GTPase-activating protein 1</fullName>
    </submittedName>
</protein>
<dbReference type="InterPro" id="IPR000198">
    <property type="entry name" value="RhoGAP_dom"/>
</dbReference>
<dbReference type="SMART" id="SM00324">
    <property type="entry name" value="RhoGAP"/>
    <property type="match status" value="1"/>
</dbReference>
<dbReference type="GO" id="GO:0005634">
    <property type="term" value="C:nucleus"/>
    <property type="evidence" value="ECO:0007669"/>
    <property type="project" value="UniProtKB-SubCell"/>
</dbReference>
<evidence type="ECO:0000256" key="2">
    <source>
        <dbReference type="ARBA" id="ARBA00022723"/>
    </source>
</evidence>
<dbReference type="GO" id="GO:0030036">
    <property type="term" value="P:actin cytoskeleton organization"/>
    <property type="evidence" value="ECO:0007669"/>
    <property type="project" value="TreeGrafter"/>
</dbReference>
<evidence type="ECO:0000256" key="1">
    <source>
        <dbReference type="ARBA" id="ARBA00004123"/>
    </source>
</evidence>
<feature type="domain" description="Rho-GAP" evidence="10">
    <location>
        <begin position="862"/>
        <end position="1064"/>
    </location>
</feature>
<feature type="coiled-coil region" evidence="7">
    <location>
        <begin position="296"/>
        <end position="323"/>
    </location>
</feature>
<gene>
    <name evidence="11" type="ORF">BO70DRAFT_161249</name>
</gene>
<dbReference type="CDD" id="cd09391">
    <property type="entry name" value="LIM1_Lrg1p_like"/>
    <property type="match status" value="1"/>
</dbReference>
<dbReference type="CDD" id="cd09392">
    <property type="entry name" value="LIM2_Lrg1p_like"/>
    <property type="match status" value="1"/>
</dbReference>
<evidence type="ECO:0000256" key="8">
    <source>
        <dbReference type="SAM" id="MobiDB-lite"/>
    </source>
</evidence>
<evidence type="ECO:0000259" key="9">
    <source>
        <dbReference type="PROSITE" id="PS50023"/>
    </source>
</evidence>
<dbReference type="OrthoDB" id="20689at2759"/>
<feature type="compositionally biased region" description="Basic and acidic residues" evidence="8">
    <location>
        <begin position="91"/>
        <end position="110"/>
    </location>
</feature>
<feature type="compositionally biased region" description="Polar residues" evidence="8">
    <location>
        <begin position="1105"/>
        <end position="1122"/>
    </location>
</feature>
<dbReference type="SMART" id="SM00132">
    <property type="entry name" value="LIM"/>
    <property type="match status" value="3"/>
</dbReference>
<feature type="compositionally biased region" description="Polar residues" evidence="8">
    <location>
        <begin position="33"/>
        <end position="43"/>
    </location>
</feature>
<dbReference type="Gene3D" id="2.10.110.10">
    <property type="entry name" value="Cysteine Rich Protein"/>
    <property type="match status" value="4"/>
</dbReference>
<accession>A0A317WWA8</accession>
<keyword evidence="5" id="KW-0539">Nucleus</keyword>
<comment type="caution">
    <text evidence="11">The sequence shown here is derived from an EMBL/GenBank/DDBJ whole genome shotgun (WGS) entry which is preliminary data.</text>
</comment>
<evidence type="ECO:0000256" key="5">
    <source>
        <dbReference type="ARBA" id="ARBA00023242"/>
    </source>
</evidence>
<dbReference type="PROSITE" id="PS00478">
    <property type="entry name" value="LIM_DOMAIN_1"/>
    <property type="match status" value="2"/>
</dbReference>
<keyword evidence="3" id="KW-0677">Repeat</keyword>
<evidence type="ECO:0000256" key="3">
    <source>
        <dbReference type="ARBA" id="ARBA00022737"/>
    </source>
</evidence>
<evidence type="ECO:0000256" key="7">
    <source>
        <dbReference type="SAM" id="Coils"/>
    </source>
</evidence>
<dbReference type="GO" id="GO:0005737">
    <property type="term" value="C:cytoplasm"/>
    <property type="evidence" value="ECO:0007669"/>
    <property type="project" value="TreeGrafter"/>
</dbReference>
<dbReference type="Proteomes" id="UP000247233">
    <property type="component" value="Unassembled WGS sequence"/>
</dbReference>
<dbReference type="PANTHER" id="PTHR24215:SF10">
    <property type="entry name" value="RHO-GTPASE-ACTIVATING PROTEIN LRG1"/>
    <property type="match status" value="1"/>
</dbReference>
<dbReference type="InterPro" id="IPR001781">
    <property type="entry name" value="Znf_LIM"/>
</dbReference>
<dbReference type="Pfam" id="PF00412">
    <property type="entry name" value="LIM"/>
    <property type="match status" value="3"/>
</dbReference>
<evidence type="ECO:0000256" key="4">
    <source>
        <dbReference type="ARBA" id="ARBA00022833"/>
    </source>
</evidence>
<keyword evidence="2 6" id="KW-0479">Metal-binding</keyword>
<evidence type="ECO:0000259" key="10">
    <source>
        <dbReference type="PROSITE" id="PS50238"/>
    </source>
</evidence>
<evidence type="ECO:0000256" key="6">
    <source>
        <dbReference type="PROSITE-ProRule" id="PRU00125"/>
    </source>
</evidence>
<dbReference type="GO" id="GO:0030695">
    <property type="term" value="F:GTPase regulator activity"/>
    <property type="evidence" value="ECO:0007669"/>
    <property type="project" value="UniProtKB-ARBA"/>
</dbReference>
<feature type="compositionally biased region" description="Polar residues" evidence="8">
    <location>
        <begin position="1183"/>
        <end position="1200"/>
    </location>
</feature>
<dbReference type="FunFam" id="1.10.555.10:FF:000033">
    <property type="entry name" value="Rho GTPase activator (Lrg11)"/>
    <property type="match status" value="1"/>
</dbReference>
<dbReference type="FunFam" id="2.10.110.10:FF:000058">
    <property type="entry name" value="Rho GTPase activator Lrg11"/>
    <property type="match status" value="1"/>
</dbReference>
<dbReference type="PANTHER" id="PTHR24215">
    <property type="entry name" value="RHO-GTPASE-ACTIVATING PROTEIN LRG1"/>
    <property type="match status" value="1"/>
</dbReference>
<dbReference type="EMBL" id="MSFL01000004">
    <property type="protein sequence ID" value="PWY89098.1"/>
    <property type="molecule type" value="Genomic_DNA"/>
</dbReference>
<keyword evidence="12" id="KW-1185">Reference proteome</keyword>
<dbReference type="CDD" id="cd04397">
    <property type="entry name" value="RhoGAP_fLRG1"/>
    <property type="match status" value="1"/>
</dbReference>
<feature type="region of interest" description="Disordered" evidence="8">
    <location>
        <begin position="1101"/>
        <end position="1216"/>
    </location>
</feature>
<dbReference type="AlphaFoldDB" id="A0A317WWA8"/>
<dbReference type="SUPFAM" id="SSF48350">
    <property type="entry name" value="GTPase activation domain, GAP"/>
    <property type="match status" value="1"/>
</dbReference>
<reference evidence="11 12" key="1">
    <citation type="submission" date="2016-12" db="EMBL/GenBank/DDBJ databases">
        <title>The genomes of Aspergillus section Nigri reveals drivers in fungal speciation.</title>
        <authorList>
            <consortium name="DOE Joint Genome Institute"/>
            <person name="Vesth T.C."/>
            <person name="Nybo J."/>
            <person name="Theobald S."/>
            <person name="Brandl J."/>
            <person name="Frisvad J.C."/>
            <person name="Nielsen K.F."/>
            <person name="Lyhne E.K."/>
            <person name="Kogle M.E."/>
            <person name="Kuo A."/>
            <person name="Riley R."/>
            <person name="Clum A."/>
            <person name="Nolan M."/>
            <person name="Lipzen A."/>
            <person name="Salamov A."/>
            <person name="Henrissat B."/>
            <person name="Wiebenga A."/>
            <person name="De Vries R.P."/>
            <person name="Grigoriev I.V."/>
            <person name="Mortensen U.H."/>
            <person name="Andersen M.R."/>
            <person name="Baker S.E."/>
        </authorList>
    </citation>
    <scope>NUCLEOTIDE SEQUENCE [LARGE SCALE GENOMIC DNA]</scope>
    <source>
        <strain evidence="11 12">CBS 117.55</strain>
    </source>
</reference>
<feature type="region of interest" description="Disordered" evidence="8">
    <location>
        <begin position="1"/>
        <end position="128"/>
    </location>
</feature>
<keyword evidence="7" id="KW-0175">Coiled coil</keyword>
<evidence type="ECO:0000313" key="12">
    <source>
        <dbReference type="Proteomes" id="UP000247233"/>
    </source>
</evidence>
<organism evidence="11 12">
    <name type="scientific">Aspergillus heteromorphus CBS 117.55</name>
    <dbReference type="NCBI Taxonomy" id="1448321"/>
    <lineage>
        <taxon>Eukaryota</taxon>
        <taxon>Fungi</taxon>
        <taxon>Dikarya</taxon>
        <taxon>Ascomycota</taxon>
        <taxon>Pezizomycotina</taxon>
        <taxon>Eurotiomycetes</taxon>
        <taxon>Eurotiomycetidae</taxon>
        <taxon>Eurotiales</taxon>
        <taxon>Aspergillaceae</taxon>
        <taxon>Aspergillus</taxon>
        <taxon>Aspergillus subgen. Circumdati</taxon>
    </lineage>
</organism>
<dbReference type="Gene3D" id="1.10.555.10">
    <property type="entry name" value="Rho GTPase activation protein"/>
    <property type="match status" value="1"/>
</dbReference>
<dbReference type="FunFam" id="2.10.110.10:FF:000112">
    <property type="entry name" value="Rho GTPase activator (Lrg11)"/>
    <property type="match status" value="1"/>
</dbReference>
<sequence>MPPGDVPLPDSLVPGNGGARPKLNTSGYGGGSHQSQTPTSPADSNIAYDSPRTRAGGWNGSTNSPVDGPPGSDGRMSRRLESGHPGPRDPSTPRDRNGYWERSTPRERSRPNGRPPTKSPASSSRTCKKCSEPLTGQFVRALLATYHLECFKCEDCGQIVASKFFPVDAEDGSGQYPLCETDYFRRLDLLCHDCGGALRGSYITALERKYHIEHFTCSVCPTVFGAQDSYYEHEGKVYCHFHYSTQFAQRCHGCHTAILKQFVEIFRNGQNQHWHPECYMIHKFWNVRLAPTGQPLELSEADLDATDEERNRVREDEDVMEEKVYKIWSILSSFEESSAACISDMLLHVSNGTYVDGVLVAKRFIGHVDVLFSAIDQLAGHIKTQGMKDLAYGREAKLLCKKIVAFFALLSKTQETGVRKLGVTQELLSLVTGLAHYLKLLIRIGLQGALKLEREQRASEGLHHFLDHLGDLEALRPPEEEESLTDLMVGVDTLADQLSDCCAACKEPIDDECIMIGDSRWHIKPPHLTCAGCQKDLTHTIQDASWSPKEKRPFCGDCVSQKGLTHDVQGSFTHITKLQQFVFLLKVALARLLAVLRAGGTLITDDPSAPQDGNEGGRAPGGEIRRSATRGKTYANAVRSPPEGSSLEQTVGEMRRLRSIRNERTLSTTYKKARASRIIDGPEGRSVRPGSSGGEGSDSRGHGFQIVEEKDANGETVTELTFGNQDALTLDDIPRIVAAEQAKEQRPNAYKHAGTKLVGTTEPLPKYNHGHQRGVSDAGLERHIMDQGGRTKKYFSELSALEYFIVRHVAVLSMEPLLDGHFTLEELLSLIESRKPTIWNIFGRAFNKEGKKVGKKKGVFGVSLDFLVEKEGTESSHGVGPGALRIPALVDDAVSAMRQMDMSVEGVFRKNGNIRRLKDLSEQIDNKYEQVDMTKENPVQIAALLKKFLREMPDPLLTFKLHRLFVISQKIPDPEKQKRVLHLTCCLLPKAHRDTMEVLFAFLNWTSSFSHVDEETGSKMDIHNLATVMTPNILYPNAKNSTVDESFLAIEAVNCLITYNDNMCEIPDDLQSVLTDTNFFRENNEVTTKEILKRYGDIARGSISPKASNGGETVTITNSNRGANIPASARIETDPSQDAAWQMQSSVRHVQSPGGHQHSTSGAQQAGAELAPAPPNDYRERSTSNGSQQNPIQADGQAQQMPYRARPGAGPMGVAG</sequence>
<feature type="domain" description="LIM zinc-binding" evidence="9">
    <location>
        <begin position="125"/>
        <end position="186"/>
    </location>
</feature>
<evidence type="ECO:0000313" key="11">
    <source>
        <dbReference type="EMBL" id="PWY89098.1"/>
    </source>
</evidence>
<dbReference type="STRING" id="1448321.A0A317WWA8"/>